<dbReference type="HOGENOM" id="CLU_3015650_0_0_1"/>
<reference evidence="2" key="2">
    <citation type="submission" date="2015-01" db="EMBL/GenBank/DDBJ databases">
        <title>Evolutionary Origins and Diversification of the Mycorrhizal Mutualists.</title>
        <authorList>
            <consortium name="DOE Joint Genome Institute"/>
            <consortium name="Mycorrhizal Genomics Consortium"/>
            <person name="Kohler A."/>
            <person name="Kuo A."/>
            <person name="Nagy L.G."/>
            <person name="Floudas D."/>
            <person name="Copeland A."/>
            <person name="Barry K.W."/>
            <person name="Cichocki N."/>
            <person name="Veneault-Fourrey C."/>
            <person name="LaButti K."/>
            <person name="Lindquist E.A."/>
            <person name="Lipzen A."/>
            <person name="Lundell T."/>
            <person name="Morin E."/>
            <person name="Murat C."/>
            <person name="Riley R."/>
            <person name="Ohm R."/>
            <person name="Sun H."/>
            <person name="Tunlid A."/>
            <person name="Henrissat B."/>
            <person name="Grigoriev I.V."/>
            <person name="Hibbett D.S."/>
            <person name="Martin F."/>
        </authorList>
    </citation>
    <scope>NUCLEOTIDE SEQUENCE [LARGE SCALE GENOMIC DNA]</scope>
    <source>
        <strain evidence="2">MAFF 305830</strain>
    </source>
</reference>
<proteinExistence type="predicted"/>
<evidence type="ECO:0000313" key="2">
    <source>
        <dbReference type="Proteomes" id="UP000054097"/>
    </source>
</evidence>
<keyword evidence="2" id="KW-1185">Reference proteome</keyword>
<organism evidence="1 2">
    <name type="scientific">Serendipita vermifera MAFF 305830</name>
    <dbReference type="NCBI Taxonomy" id="933852"/>
    <lineage>
        <taxon>Eukaryota</taxon>
        <taxon>Fungi</taxon>
        <taxon>Dikarya</taxon>
        <taxon>Basidiomycota</taxon>
        <taxon>Agaricomycotina</taxon>
        <taxon>Agaricomycetes</taxon>
        <taxon>Sebacinales</taxon>
        <taxon>Serendipitaceae</taxon>
        <taxon>Serendipita</taxon>
    </lineage>
</organism>
<gene>
    <name evidence="1" type="ORF">M408DRAFT_123210</name>
</gene>
<protein>
    <submittedName>
        <fullName evidence="1">Uncharacterized protein</fullName>
    </submittedName>
</protein>
<evidence type="ECO:0000313" key="1">
    <source>
        <dbReference type="EMBL" id="KIM20803.1"/>
    </source>
</evidence>
<dbReference type="AlphaFoldDB" id="A0A0C2W2U3"/>
<dbReference type="EMBL" id="KN824407">
    <property type="protein sequence ID" value="KIM20803.1"/>
    <property type="molecule type" value="Genomic_DNA"/>
</dbReference>
<sequence>MSSGASDAGPWLNARWNQPASFSVIAISKPSLPTSFIIPVSKLTIGMSSSSSSPVP</sequence>
<reference evidence="1 2" key="1">
    <citation type="submission" date="2014-04" db="EMBL/GenBank/DDBJ databases">
        <authorList>
            <consortium name="DOE Joint Genome Institute"/>
            <person name="Kuo A."/>
            <person name="Zuccaro A."/>
            <person name="Kohler A."/>
            <person name="Nagy L.G."/>
            <person name="Floudas D."/>
            <person name="Copeland A."/>
            <person name="Barry K.W."/>
            <person name="Cichocki N."/>
            <person name="Veneault-Fourrey C."/>
            <person name="LaButti K."/>
            <person name="Lindquist E.A."/>
            <person name="Lipzen A."/>
            <person name="Lundell T."/>
            <person name="Morin E."/>
            <person name="Murat C."/>
            <person name="Sun H."/>
            <person name="Tunlid A."/>
            <person name="Henrissat B."/>
            <person name="Grigoriev I.V."/>
            <person name="Hibbett D.S."/>
            <person name="Martin F."/>
            <person name="Nordberg H.P."/>
            <person name="Cantor M.N."/>
            <person name="Hua S.X."/>
        </authorList>
    </citation>
    <scope>NUCLEOTIDE SEQUENCE [LARGE SCALE GENOMIC DNA]</scope>
    <source>
        <strain evidence="1 2">MAFF 305830</strain>
    </source>
</reference>
<dbReference type="Proteomes" id="UP000054097">
    <property type="component" value="Unassembled WGS sequence"/>
</dbReference>
<accession>A0A0C2W2U3</accession>
<name>A0A0C2W2U3_SERVB</name>